<keyword evidence="2 5" id="KW-0812">Transmembrane</keyword>
<dbReference type="WBParaSite" id="TCONS_00005306.p1">
    <property type="protein sequence ID" value="TCONS_00005306.p1"/>
    <property type="gene ID" value="XLOC_003630"/>
</dbReference>
<dbReference type="PANTHER" id="PTHR24224:SF6">
    <property type="entry name" value="CARDIOACCELERATORY PEPTIDE RECEPTOR-RELATED"/>
    <property type="match status" value="1"/>
</dbReference>
<keyword evidence="4 5" id="KW-0472">Membrane</keyword>
<name>A0AAF5D349_STRER</name>
<evidence type="ECO:0000313" key="8">
    <source>
        <dbReference type="WBParaSite" id="TCONS_00005306.p1"/>
    </source>
</evidence>
<comment type="subcellular location">
    <subcellularLocation>
        <location evidence="1">Membrane</location>
    </subcellularLocation>
</comment>
<dbReference type="PRINTS" id="PR00237">
    <property type="entry name" value="GPCRRHODOPSN"/>
</dbReference>
<feature type="transmembrane region" description="Helical" evidence="5">
    <location>
        <begin position="79"/>
        <end position="101"/>
    </location>
</feature>
<sequence length="529" mass="62756">MKNITDNLLASQINDNNTSLDEDSKMFETMKLHATIISTFSIITTLVGNSFLIFFLFYNKYKKKGRKFRSHHTLIIHMCVSNLCYAIFSILPTLLFTIHLYDFDLPIYVCKLYKYLSIIPMYASPFLLVATSVDRYYAICKPLERLKYKFYTTAKFFALSAWIFAFICSIPNLIIWEPTTLGSCEVPLYNLWISKMNILFFSTVAWILPCILVAVLFYFVYRVAYRKKSTGSFDYQKSSKLTKNKNKWLHFDFLYQIFKKSTILSCFQSQKKKSYIMSYVFKGSKKIKNDDIAKKKKETLKLTITIVIVSFLMYSPFAIVNLMDFFNFKFGDGNLNTCSSPIIYLYTHAKKYFKINIFNDKYNLLTEKKKNKFYFIMLIAIILIKKYENISTNKPYLGLIFIIISYSTEILSTILSFIYFFIMRIKHKKEKRFSLKFIEKNLSTKYQTFENEKSFGLSIVRNWCILILLIRRERRIKNNLMKMFSLKSSKIYEISLLNDNGNKTVDIHIIPQSEQQCIYFNSYQKQWYF</sequence>
<feature type="transmembrane region" description="Helical" evidence="5">
    <location>
        <begin position="302"/>
        <end position="322"/>
    </location>
</feature>
<dbReference type="InterPro" id="IPR000276">
    <property type="entry name" value="GPCR_Rhodpsn"/>
</dbReference>
<dbReference type="InterPro" id="IPR017452">
    <property type="entry name" value="GPCR_Rhodpsn_7TM"/>
</dbReference>
<evidence type="ECO:0000259" key="6">
    <source>
        <dbReference type="PROSITE" id="PS50262"/>
    </source>
</evidence>
<evidence type="ECO:0000256" key="5">
    <source>
        <dbReference type="SAM" id="Phobius"/>
    </source>
</evidence>
<evidence type="ECO:0000313" key="7">
    <source>
        <dbReference type="Proteomes" id="UP000035681"/>
    </source>
</evidence>
<organism evidence="7 8">
    <name type="scientific">Strongyloides stercoralis</name>
    <name type="common">Threadworm</name>
    <dbReference type="NCBI Taxonomy" id="6248"/>
    <lineage>
        <taxon>Eukaryota</taxon>
        <taxon>Metazoa</taxon>
        <taxon>Ecdysozoa</taxon>
        <taxon>Nematoda</taxon>
        <taxon>Chromadorea</taxon>
        <taxon>Rhabditida</taxon>
        <taxon>Tylenchina</taxon>
        <taxon>Panagrolaimomorpha</taxon>
        <taxon>Strongyloidoidea</taxon>
        <taxon>Strongyloididae</taxon>
        <taxon>Strongyloides</taxon>
    </lineage>
</organism>
<dbReference type="SUPFAM" id="SSF81321">
    <property type="entry name" value="Family A G protein-coupled receptor-like"/>
    <property type="match status" value="1"/>
</dbReference>
<dbReference type="PANTHER" id="PTHR24224">
    <property type="entry name" value="CARDIOACCELERATORY PEPTIDE RECEPTOR-RELATED"/>
    <property type="match status" value="1"/>
</dbReference>
<feature type="transmembrane region" description="Helical" evidence="5">
    <location>
        <begin position="396"/>
        <end position="422"/>
    </location>
</feature>
<keyword evidence="3 5" id="KW-1133">Transmembrane helix</keyword>
<dbReference type="Pfam" id="PF00001">
    <property type="entry name" value="7tm_1"/>
    <property type="match status" value="1"/>
</dbReference>
<reference evidence="8" key="1">
    <citation type="submission" date="2024-02" db="UniProtKB">
        <authorList>
            <consortium name="WormBaseParasite"/>
        </authorList>
    </citation>
    <scope>IDENTIFICATION</scope>
</reference>
<dbReference type="GO" id="GO:0016020">
    <property type="term" value="C:membrane"/>
    <property type="evidence" value="ECO:0007669"/>
    <property type="project" value="UniProtKB-SubCell"/>
</dbReference>
<proteinExistence type="predicted"/>
<feature type="transmembrane region" description="Helical" evidence="5">
    <location>
        <begin position="196"/>
        <end position="221"/>
    </location>
</feature>
<feature type="domain" description="G-protein coupled receptors family 1 profile" evidence="6">
    <location>
        <begin position="48"/>
        <end position="358"/>
    </location>
</feature>
<feature type="transmembrane region" description="Helical" evidence="5">
    <location>
        <begin position="32"/>
        <end position="58"/>
    </location>
</feature>
<dbReference type="Gene3D" id="1.20.1070.10">
    <property type="entry name" value="Rhodopsin 7-helix transmembrane proteins"/>
    <property type="match status" value="1"/>
</dbReference>
<dbReference type="PROSITE" id="PS50262">
    <property type="entry name" value="G_PROTEIN_RECEP_F1_2"/>
    <property type="match status" value="1"/>
</dbReference>
<evidence type="ECO:0000256" key="4">
    <source>
        <dbReference type="ARBA" id="ARBA00023136"/>
    </source>
</evidence>
<evidence type="ECO:0000256" key="2">
    <source>
        <dbReference type="ARBA" id="ARBA00022692"/>
    </source>
</evidence>
<evidence type="ECO:0000256" key="1">
    <source>
        <dbReference type="ARBA" id="ARBA00004370"/>
    </source>
</evidence>
<feature type="transmembrane region" description="Helical" evidence="5">
    <location>
        <begin position="154"/>
        <end position="176"/>
    </location>
</feature>
<evidence type="ECO:0000256" key="3">
    <source>
        <dbReference type="ARBA" id="ARBA00022989"/>
    </source>
</evidence>
<dbReference type="AlphaFoldDB" id="A0AAF5D349"/>
<dbReference type="InterPro" id="IPR052665">
    <property type="entry name" value="Neuropeptide-GPCR"/>
</dbReference>
<protein>
    <submittedName>
        <fullName evidence="8">7TM GPCR serpentine receptor class x (Srx) domain-containing protein</fullName>
    </submittedName>
</protein>
<feature type="transmembrane region" description="Helical" evidence="5">
    <location>
        <begin position="113"/>
        <end position="133"/>
    </location>
</feature>
<dbReference type="GO" id="GO:0004930">
    <property type="term" value="F:G protein-coupled receptor activity"/>
    <property type="evidence" value="ECO:0007669"/>
    <property type="project" value="InterPro"/>
</dbReference>
<keyword evidence="7" id="KW-1185">Reference proteome</keyword>
<dbReference type="Proteomes" id="UP000035681">
    <property type="component" value="Unplaced"/>
</dbReference>
<accession>A0AAF5D349</accession>